<dbReference type="GO" id="GO:0006355">
    <property type="term" value="P:regulation of DNA-templated transcription"/>
    <property type="evidence" value="ECO:0007669"/>
    <property type="project" value="TreeGrafter"/>
</dbReference>
<feature type="domain" description="PHD-type" evidence="18">
    <location>
        <begin position="314"/>
        <end position="364"/>
    </location>
</feature>
<dbReference type="InterPro" id="IPR019787">
    <property type="entry name" value="Znf_PHD-finger"/>
</dbReference>
<dbReference type="PROSITE" id="PS51184">
    <property type="entry name" value="JMJC"/>
    <property type="match status" value="1"/>
</dbReference>
<dbReference type="CDD" id="cd15610">
    <property type="entry name" value="PHD3_KDM5A_like"/>
    <property type="match status" value="1"/>
</dbReference>
<organism evidence="22 23">
    <name type="scientific">Clytia hemisphaerica</name>
    <dbReference type="NCBI Taxonomy" id="252671"/>
    <lineage>
        <taxon>Eukaryota</taxon>
        <taxon>Metazoa</taxon>
        <taxon>Cnidaria</taxon>
        <taxon>Hydrozoa</taxon>
        <taxon>Hydroidolina</taxon>
        <taxon>Leptothecata</taxon>
        <taxon>Obeliida</taxon>
        <taxon>Clytiidae</taxon>
        <taxon>Clytia</taxon>
    </lineage>
</organism>
<feature type="domain" description="ARID" evidence="19">
    <location>
        <begin position="100"/>
        <end position="189"/>
    </location>
</feature>
<accession>A0A7M5WML8</accession>
<dbReference type="Pfam" id="PF08429">
    <property type="entry name" value="PLU-1"/>
    <property type="match status" value="1"/>
</dbReference>
<feature type="region of interest" description="Disordered" evidence="17">
    <location>
        <begin position="1102"/>
        <end position="1177"/>
    </location>
</feature>
<evidence type="ECO:0000256" key="15">
    <source>
        <dbReference type="PROSITE-ProRule" id="PRU00146"/>
    </source>
</evidence>
<dbReference type="RefSeq" id="XP_066929155.1">
    <property type="nucleotide sequence ID" value="XM_067073054.1"/>
</dbReference>
<dbReference type="Gene3D" id="3.30.40.10">
    <property type="entry name" value="Zinc/RING finger domain, C3HC4 (zinc finger)"/>
    <property type="match status" value="3"/>
</dbReference>
<evidence type="ECO:0000256" key="7">
    <source>
        <dbReference type="ARBA" id="ARBA00022771"/>
    </source>
</evidence>
<feature type="compositionally biased region" description="Basic and acidic residues" evidence="17">
    <location>
        <begin position="1405"/>
        <end position="1426"/>
    </location>
</feature>
<dbReference type="InterPro" id="IPR004198">
    <property type="entry name" value="Znf_C5HC2"/>
</dbReference>
<dbReference type="InterPro" id="IPR019786">
    <property type="entry name" value="Zinc_finger_PHD-type_CS"/>
</dbReference>
<evidence type="ECO:0000256" key="6">
    <source>
        <dbReference type="ARBA" id="ARBA00022737"/>
    </source>
</evidence>
<dbReference type="GO" id="GO:0003677">
    <property type="term" value="F:DNA binding"/>
    <property type="evidence" value="ECO:0007669"/>
    <property type="project" value="InterPro"/>
</dbReference>
<dbReference type="EnsemblMetazoa" id="CLYHEMT011744.1">
    <property type="protein sequence ID" value="CLYHEMP011744.1"/>
    <property type="gene ID" value="CLYHEMG011744"/>
</dbReference>
<evidence type="ECO:0000256" key="4">
    <source>
        <dbReference type="ARBA" id="ARBA00012902"/>
    </source>
</evidence>
<dbReference type="InterPro" id="IPR003349">
    <property type="entry name" value="JmjN"/>
</dbReference>
<keyword evidence="12" id="KW-0408">Iron</keyword>
<dbReference type="SUPFAM" id="SSF57903">
    <property type="entry name" value="FYVE/PHD zinc finger"/>
    <property type="match status" value="3"/>
</dbReference>
<evidence type="ECO:0000256" key="1">
    <source>
        <dbReference type="ARBA" id="ARBA00001954"/>
    </source>
</evidence>
<feature type="region of interest" description="Disordered" evidence="17">
    <location>
        <begin position="1405"/>
        <end position="1450"/>
    </location>
</feature>
<evidence type="ECO:0000256" key="17">
    <source>
        <dbReference type="SAM" id="MobiDB-lite"/>
    </source>
</evidence>
<dbReference type="Pfam" id="PF21323">
    <property type="entry name" value="KDM5_C-hel"/>
    <property type="match status" value="1"/>
</dbReference>
<evidence type="ECO:0000256" key="16">
    <source>
        <dbReference type="SAM" id="Coils"/>
    </source>
</evidence>
<keyword evidence="5" id="KW-0479">Metal-binding</keyword>
<dbReference type="InterPro" id="IPR013637">
    <property type="entry name" value="Lys_sp_deMease-like_dom"/>
</dbReference>
<comment type="cofactor">
    <cofactor evidence="1">
        <name>Fe(2+)</name>
        <dbReference type="ChEBI" id="CHEBI:29033"/>
    </cofactor>
</comment>
<evidence type="ECO:0000256" key="8">
    <source>
        <dbReference type="ARBA" id="ARBA00022833"/>
    </source>
</evidence>
<dbReference type="InterPro" id="IPR048615">
    <property type="entry name" value="KDM5_C-hel"/>
</dbReference>
<dbReference type="InterPro" id="IPR036431">
    <property type="entry name" value="ARID_dom_sf"/>
</dbReference>
<dbReference type="Gene3D" id="2.60.120.650">
    <property type="entry name" value="Cupin"/>
    <property type="match status" value="1"/>
</dbReference>
<evidence type="ECO:0000259" key="21">
    <source>
        <dbReference type="PROSITE" id="PS51184"/>
    </source>
</evidence>
<evidence type="ECO:0000256" key="14">
    <source>
        <dbReference type="ARBA" id="ARBA00048734"/>
    </source>
</evidence>
<evidence type="ECO:0000256" key="12">
    <source>
        <dbReference type="ARBA" id="ARBA00023004"/>
    </source>
</evidence>
<evidence type="ECO:0000313" key="23">
    <source>
        <dbReference type="Proteomes" id="UP000594262"/>
    </source>
</evidence>
<dbReference type="SMART" id="SM00545">
    <property type="entry name" value="JmjN"/>
    <property type="match status" value="1"/>
</dbReference>
<dbReference type="SUPFAM" id="SSF51197">
    <property type="entry name" value="Clavaminate synthase-like"/>
    <property type="match status" value="1"/>
</dbReference>
<evidence type="ECO:0000256" key="3">
    <source>
        <dbReference type="ARBA" id="ARBA00006801"/>
    </source>
</evidence>
<protein>
    <recommendedName>
        <fullName evidence="4">[histone H3]-trimethyl-L-lysine(4) demethylase</fullName>
        <ecNumber evidence="4">1.14.11.67</ecNumber>
    </recommendedName>
</protein>
<dbReference type="Gene3D" id="1.10.150.60">
    <property type="entry name" value="ARID DNA-binding domain"/>
    <property type="match status" value="1"/>
</dbReference>
<dbReference type="InterPro" id="IPR013083">
    <property type="entry name" value="Znf_RING/FYVE/PHD"/>
</dbReference>
<comment type="subcellular location">
    <subcellularLocation>
        <location evidence="2">Nucleus</location>
    </subcellularLocation>
</comment>
<feature type="region of interest" description="Disordered" evidence="17">
    <location>
        <begin position="197"/>
        <end position="226"/>
    </location>
</feature>
<dbReference type="PROSITE" id="PS01359">
    <property type="entry name" value="ZF_PHD_1"/>
    <property type="match status" value="2"/>
</dbReference>
<dbReference type="PROSITE" id="PS50016">
    <property type="entry name" value="ZF_PHD_2"/>
    <property type="match status" value="1"/>
</dbReference>
<dbReference type="InterPro" id="IPR003347">
    <property type="entry name" value="JmjC_dom"/>
</dbReference>
<feature type="region of interest" description="Disordered" evidence="17">
    <location>
        <begin position="1811"/>
        <end position="1837"/>
    </location>
</feature>
<dbReference type="SMART" id="SM00501">
    <property type="entry name" value="BRIGHT"/>
    <property type="match status" value="1"/>
</dbReference>
<dbReference type="GeneID" id="136816734"/>
<dbReference type="PROSITE" id="PS51183">
    <property type="entry name" value="JMJN"/>
    <property type="match status" value="1"/>
</dbReference>
<dbReference type="GO" id="GO:0000785">
    <property type="term" value="C:chromatin"/>
    <property type="evidence" value="ECO:0007669"/>
    <property type="project" value="TreeGrafter"/>
</dbReference>
<feature type="region of interest" description="Disordered" evidence="17">
    <location>
        <begin position="1924"/>
        <end position="1966"/>
    </location>
</feature>
<dbReference type="InterPro" id="IPR011011">
    <property type="entry name" value="Znf_FYVE_PHD"/>
</dbReference>
<reference evidence="22" key="1">
    <citation type="submission" date="2021-01" db="UniProtKB">
        <authorList>
            <consortium name="EnsemblMetazoa"/>
        </authorList>
    </citation>
    <scope>IDENTIFICATION</scope>
</reference>
<dbReference type="GO" id="GO:0008270">
    <property type="term" value="F:zinc ion binding"/>
    <property type="evidence" value="ECO:0007669"/>
    <property type="project" value="UniProtKB-KW"/>
</dbReference>
<keyword evidence="10" id="KW-0223">Dioxygenase</keyword>
<keyword evidence="23" id="KW-1185">Reference proteome</keyword>
<keyword evidence="6" id="KW-0677">Repeat</keyword>
<dbReference type="InterPro" id="IPR001965">
    <property type="entry name" value="Znf_PHD"/>
</dbReference>
<comment type="similarity">
    <text evidence="3">Belongs to the JARID1 histone demethylase family.</text>
</comment>
<dbReference type="Pfam" id="PF02375">
    <property type="entry name" value="JmjN"/>
    <property type="match status" value="1"/>
</dbReference>
<feature type="domain" description="JmjN" evidence="20">
    <location>
        <begin position="35"/>
        <end position="76"/>
    </location>
</feature>
<feature type="domain" description="JmjC" evidence="21">
    <location>
        <begin position="457"/>
        <end position="623"/>
    </location>
</feature>
<evidence type="ECO:0000259" key="19">
    <source>
        <dbReference type="PROSITE" id="PS51011"/>
    </source>
</evidence>
<evidence type="ECO:0000256" key="13">
    <source>
        <dbReference type="ARBA" id="ARBA00023242"/>
    </source>
</evidence>
<dbReference type="Pfam" id="PF01388">
    <property type="entry name" value="ARID"/>
    <property type="match status" value="1"/>
</dbReference>
<feature type="compositionally biased region" description="Polar residues" evidence="17">
    <location>
        <begin position="1827"/>
        <end position="1837"/>
    </location>
</feature>
<dbReference type="Pfam" id="PF00628">
    <property type="entry name" value="PHD"/>
    <property type="match status" value="2"/>
</dbReference>
<dbReference type="PROSITE" id="PS51011">
    <property type="entry name" value="ARID"/>
    <property type="match status" value="1"/>
</dbReference>
<evidence type="ECO:0000259" key="20">
    <source>
        <dbReference type="PROSITE" id="PS51183"/>
    </source>
</evidence>
<sequence length="1966" mass="222226">MKTGDIFSSKSYVFLPLLTMFISGEEFEFIPPPEAPVFEPDEEEWKDPLGYIAKIHPYAVKVGICKIRPPPDWQPPFSIDVDNFKFTPRIQKLNELEAKTRVKLNFIDAIAKFWDLQGNQIKLPNVEKKPLDIHTFHKIVQAEGGFEDVTRLRRWTRVAALMNYTAPATSGILRRHYEKILYPYDIFMSGAMIGGDTPTEKSTTSMSKQEMKQMKNDPEYKPNGDDDVMETSSIHTRLSRNKQLEDEGIEEDCKIDYTKNPELRKLQFSAPGPKITGRRNKKVSDKYNAKDYETNLQKGGKNVNRFNFHSFIDDYKCRVCENGDDEDCMLLCDQCDASYHTFCLIPPLAGIPPGDWRCPKCVAKECNKPLETYGFEQAKKIYTLEDFSEMADKFKEDYFSMPPTEVPVRVVEKEFWKLVSSIDHDISVEYAADLHTADHGSGFPTEKNSGVFSDTSEYINSPWNLNNFPNNEKSVLKYITQDISGMKVPWIYVGMCFSSFCWHTEDHWSYSINFHHWGEPKTWYGVPQSEAERLESCVKEIAPELFERNPDLFHHLVTLCSPMTLMKHGVPVFRTNQYPGEFVVTFPRAYHAGFNTGYNCAEAVNFCPAEWLPSGQECVKHYQKMRRVTVFSHDELLFKMASIPDALELDLAKKLYDCMRDVVDAEIDARHRMSRLGIMDKQREAYELINDDERQCDYCKTTIFLSGVACACEKKRLTCLNHWDKPCGCGSSKKYIRFRYTLRELPKILADLKKRADSFDNWEIAVHKVLSKTDATKIEFTALKDYITEAEESQFPECELLDQLRVYVSEAEQCSQVANQLLTKKHKTRKTSTGPTPSSPRLTLNELRDFVNQIDNLPCIIKEAAAIDKLMAQVESFRYDAKLVLNSDDYNEKKVLELLEHAETMDVDLPEINDLRLDLKASKWLESIDEILNQEDPISLDVIRSCVDQGIGLRKKQASEKPLSRLKELLYAADRWEEKAKLCLQAKPRHMVGTLEVIVQEASKVKIILPNVSALKDALFKAKDWTSKVERVHNDQYYPYYDILEALVVKGRPIPVRLEQLPQMESQVAAARAWKDRTSRTFVKKASNKLLMELLQPRKDIGKFDKKPKKKKSIEKPAKTPTDTKHSKKDKIMLSTSSTTSKKDEKSVHKDGKTKSKVKVKEEVIDSPSAGTDDDKIKEEDKRPIGIPVETINVDDYKAPDPLTVAQNLKDDEVIELAAMKELREKNKQKLVEENIEGPYCLCRKGIDGFMIRCNLCFNWYHTSCICPPKTVYGKPIGKGYNSWTATREVHYLCTQCCRSRRPRLDNILQLLMSLQKLPVRVPEGEALQFLTERAMNWQDRAKQALSNPEISRIITEAKAQVEKILAEKQLLSSANTNHNGTQMNIMFYQRLLQVKKVHIEKVTEVTSEEEKTKEAETKNEQKTSESAKTISVENATKDDENAIKELDAPFKASSTEVPIEMASLAEPSISVSNATTSNDKDIIMKSPSKSNPTPTTPTTKTPTPTTLSLQQTPKKDKPTEMTTSGVGDELECTEEMSSGSPVSSSKTPNLSDPNVVRIQSASSSRAQSPIDVCTPLDNLATPKPAAPVPSTPLVLTMNQLENDVLDHLENLMFEGELLEVGLDEVQQIWAILQIQRPMLKEECNIMNADYRRKLIKDRKKQRKRKLEEAKAAQQAAALAAKQKHTAALAAASATKISLPSLTTKSANVPNKKIKLEEVKIKVEPMDEVMPAEVTKSPTTTTDSANLDESQDEDDCSARPCKKPLGDEVEWVQCDKCESWYHIICVGISAQDANNIEEYVCPFCCPPPPKPEKKPATKTTKEASKTGPTTSSPLKKSNIENTVKIESNKIPDLSVIAEVAHQIISGQEKANSQGVTPMEVDPPSVAPIPLPPPLPPSNLDLNSLAFLAEMSEKMDVTPIKEVTSAVPLPTSTEVSEPLIKDSEKITSSSVKEQIPAPPAKQTSPNK</sequence>
<feature type="compositionally biased region" description="Basic and acidic residues" evidence="17">
    <location>
        <begin position="1114"/>
        <end position="1125"/>
    </location>
</feature>
<keyword evidence="11" id="KW-0560">Oxidoreductase</keyword>
<dbReference type="CDD" id="cd15515">
    <property type="entry name" value="PHD1_KDM5A_like"/>
    <property type="match status" value="1"/>
</dbReference>
<dbReference type="FunFam" id="1.10.150.60:FF:000016">
    <property type="entry name" value="Putative Lysine-specific demethylase 5B"/>
    <property type="match status" value="1"/>
</dbReference>
<evidence type="ECO:0000256" key="2">
    <source>
        <dbReference type="ARBA" id="ARBA00004123"/>
    </source>
</evidence>
<proteinExistence type="inferred from homology"/>
<evidence type="ECO:0000256" key="11">
    <source>
        <dbReference type="ARBA" id="ARBA00023002"/>
    </source>
</evidence>
<dbReference type="PANTHER" id="PTHR10694">
    <property type="entry name" value="LYSINE-SPECIFIC DEMETHYLASE"/>
    <property type="match status" value="1"/>
</dbReference>
<dbReference type="Proteomes" id="UP000594262">
    <property type="component" value="Unplaced"/>
</dbReference>
<dbReference type="GO" id="GO:0005634">
    <property type="term" value="C:nucleus"/>
    <property type="evidence" value="ECO:0007669"/>
    <property type="project" value="UniProtKB-SubCell"/>
</dbReference>
<comment type="catalytic activity">
    <reaction evidence="14">
        <text>N(6),N(6),N(6)-trimethyl-L-lysyl(4)-[histone H3] + 3 2-oxoglutarate + 3 O2 = L-lysyl(4)-[histone H3] + 3 formaldehyde + 3 succinate + 3 CO2</text>
        <dbReference type="Rhea" id="RHEA:60208"/>
        <dbReference type="Rhea" id="RHEA-COMP:15537"/>
        <dbReference type="Rhea" id="RHEA-COMP:15547"/>
        <dbReference type="ChEBI" id="CHEBI:15379"/>
        <dbReference type="ChEBI" id="CHEBI:16526"/>
        <dbReference type="ChEBI" id="CHEBI:16810"/>
        <dbReference type="ChEBI" id="CHEBI:16842"/>
        <dbReference type="ChEBI" id="CHEBI:29969"/>
        <dbReference type="ChEBI" id="CHEBI:30031"/>
        <dbReference type="ChEBI" id="CHEBI:61961"/>
        <dbReference type="EC" id="1.14.11.67"/>
    </reaction>
</comment>
<feature type="compositionally biased region" description="Low complexity" evidence="17">
    <location>
        <begin position="1486"/>
        <end position="1513"/>
    </location>
</feature>
<evidence type="ECO:0000259" key="18">
    <source>
        <dbReference type="PROSITE" id="PS50016"/>
    </source>
</evidence>
<evidence type="ECO:0000313" key="22">
    <source>
        <dbReference type="EnsemblMetazoa" id="CLYHEMP011744.1"/>
    </source>
</evidence>
<dbReference type="SMART" id="SM01014">
    <property type="entry name" value="ARID"/>
    <property type="match status" value="1"/>
</dbReference>
<dbReference type="SMART" id="SM00558">
    <property type="entry name" value="JmjC"/>
    <property type="match status" value="1"/>
</dbReference>
<dbReference type="PANTHER" id="PTHR10694:SF33">
    <property type="entry name" value="LYSINE-SPECIFIC DEMETHYLASE 5"/>
    <property type="match status" value="1"/>
</dbReference>
<evidence type="ECO:0000256" key="10">
    <source>
        <dbReference type="ARBA" id="ARBA00022964"/>
    </source>
</evidence>
<dbReference type="GO" id="GO:0034647">
    <property type="term" value="F:histone H3K4me/H3K4me2/H3K4me3 demethylase activity"/>
    <property type="evidence" value="ECO:0007669"/>
    <property type="project" value="UniProtKB-EC"/>
</dbReference>
<dbReference type="Pfam" id="PF02928">
    <property type="entry name" value="zf-C5HC2"/>
    <property type="match status" value="1"/>
</dbReference>
<evidence type="ECO:0000256" key="9">
    <source>
        <dbReference type="ARBA" id="ARBA00022853"/>
    </source>
</evidence>
<feature type="coiled-coil region" evidence="16">
    <location>
        <begin position="1653"/>
        <end position="1684"/>
    </location>
</feature>
<feature type="compositionally biased region" description="Basic and acidic residues" evidence="17">
    <location>
        <begin position="1811"/>
        <end position="1824"/>
    </location>
</feature>
<dbReference type="OrthoDB" id="1678912at2759"/>
<dbReference type="SUPFAM" id="SSF46774">
    <property type="entry name" value="ARID-like"/>
    <property type="match status" value="1"/>
</dbReference>
<keyword evidence="16" id="KW-0175">Coiled coil</keyword>
<keyword evidence="8" id="KW-0862">Zinc</keyword>
<dbReference type="EC" id="1.14.11.67" evidence="4"/>
<evidence type="ECO:0000256" key="5">
    <source>
        <dbReference type="ARBA" id="ARBA00022723"/>
    </source>
</evidence>
<name>A0A7M5WML8_9CNID</name>
<dbReference type="InterPro" id="IPR001606">
    <property type="entry name" value="ARID_dom"/>
</dbReference>
<feature type="compositionally biased region" description="Basic and acidic residues" evidence="17">
    <location>
        <begin position="209"/>
        <end position="224"/>
    </location>
</feature>
<dbReference type="SMART" id="SM00249">
    <property type="entry name" value="PHD"/>
    <property type="match status" value="3"/>
</dbReference>
<feature type="compositionally biased region" description="Basic and acidic residues" evidence="17">
    <location>
        <begin position="1141"/>
        <end position="1164"/>
    </location>
</feature>
<feature type="region of interest" description="Disordered" evidence="17">
    <location>
        <begin position="1471"/>
        <end position="1554"/>
    </location>
</feature>
<keyword evidence="9" id="KW-0156">Chromatin regulator</keyword>
<keyword evidence="7 15" id="KW-0863">Zinc-finger</keyword>
<feature type="region of interest" description="Disordered" evidence="17">
    <location>
        <begin position="1727"/>
        <end position="1759"/>
    </location>
</feature>
<feature type="compositionally biased region" description="Polar residues" evidence="17">
    <location>
        <begin position="1736"/>
        <end position="1748"/>
    </location>
</feature>
<keyword evidence="13" id="KW-0539">Nucleus</keyword>
<dbReference type="Pfam" id="PF02373">
    <property type="entry name" value="JmjC"/>
    <property type="match status" value="1"/>
</dbReference>
<feature type="compositionally biased region" description="Basic and acidic residues" evidence="17">
    <location>
        <begin position="1436"/>
        <end position="1449"/>
    </location>
</feature>